<dbReference type="Proteomes" id="UP000887540">
    <property type="component" value="Unplaced"/>
</dbReference>
<feature type="domain" description="ENPP1-3/EXOG-like endonuclease/phosphodiesterase" evidence="15">
    <location>
        <begin position="91"/>
        <end position="300"/>
    </location>
</feature>
<proteinExistence type="inferred from homology"/>
<dbReference type="GO" id="GO:0004521">
    <property type="term" value="F:RNA endonuclease activity"/>
    <property type="evidence" value="ECO:0007669"/>
    <property type="project" value="TreeGrafter"/>
</dbReference>
<dbReference type="InterPro" id="IPR044925">
    <property type="entry name" value="His-Me_finger_sf"/>
</dbReference>
<feature type="binding site" evidence="13">
    <location>
        <position position="188"/>
    </location>
    <ligand>
        <name>Mg(2+)</name>
        <dbReference type="ChEBI" id="CHEBI:18420"/>
        <note>catalytic</note>
    </ligand>
</feature>
<evidence type="ECO:0000256" key="3">
    <source>
        <dbReference type="ARBA" id="ARBA00010052"/>
    </source>
</evidence>
<keyword evidence="6 14" id="KW-0255">Endonuclease</keyword>
<evidence type="ECO:0000313" key="17">
    <source>
        <dbReference type="Proteomes" id="UP000887540"/>
    </source>
</evidence>
<dbReference type="PROSITE" id="PS01070">
    <property type="entry name" value="NUCLEASE_NON_SPEC"/>
    <property type="match status" value="1"/>
</dbReference>
<evidence type="ECO:0000256" key="13">
    <source>
        <dbReference type="PIRSR" id="PIRSR640255-2"/>
    </source>
</evidence>
<dbReference type="SUPFAM" id="SSF54060">
    <property type="entry name" value="His-Me finger endonucleases"/>
    <property type="match status" value="1"/>
</dbReference>
<protein>
    <recommendedName>
        <fullName evidence="14">Endonuclease</fullName>
        <ecNumber evidence="14">3.1.30.-</ecNumber>
    </recommendedName>
</protein>
<evidence type="ECO:0000256" key="14">
    <source>
        <dbReference type="RuleBase" id="RU366055"/>
    </source>
</evidence>
<dbReference type="FunFam" id="3.40.570.10:FF:000002">
    <property type="entry name" value="Endonuclease G, mitochondrial"/>
    <property type="match status" value="1"/>
</dbReference>
<dbReference type="CDD" id="cd00091">
    <property type="entry name" value="NUC"/>
    <property type="match status" value="1"/>
</dbReference>
<dbReference type="Gene3D" id="3.40.570.10">
    <property type="entry name" value="Extracellular Endonuclease, subunit A"/>
    <property type="match status" value="1"/>
</dbReference>
<keyword evidence="7 14" id="KW-0378">Hydrolase</keyword>
<dbReference type="Pfam" id="PF01223">
    <property type="entry name" value="Endonuclease_NS"/>
    <property type="match status" value="1"/>
</dbReference>
<evidence type="ECO:0000256" key="5">
    <source>
        <dbReference type="ARBA" id="ARBA00022723"/>
    </source>
</evidence>
<dbReference type="GO" id="GO:0006309">
    <property type="term" value="P:apoptotic DNA fragmentation"/>
    <property type="evidence" value="ECO:0007669"/>
    <property type="project" value="TreeGrafter"/>
</dbReference>
<keyword evidence="11" id="KW-1015">Disulfide bond</keyword>
<feature type="domain" description="DNA/RNA non-specific endonuclease/pyrophosphatase/phosphodiesterase" evidence="16">
    <location>
        <begin position="90"/>
        <end position="300"/>
    </location>
</feature>
<comment type="similarity">
    <text evidence="3 14">Belongs to the DNA/RNA non-specific endonuclease family.</text>
</comment>
<evidence type="ECO:0000259" key="15">
    <source>
        <dbReference type="SMART" id="SM00477"/>
    </source>
</evidence>
<evidence type="ECO:0000256" key="12">
    <source>
        <dbReference type="PIRSR" id="PIRSR640255-1"/>
    </source>
</evidence>
<dbReference type="GO" id="GO:0005634">
    <property type="term" value="C:nucleus"/>
    <property type="evidence" value="ECO:0007669"/>
    <property type="project" value="TreeGrafter"/>
</dbReference>
<dbReference type="SMART" id="SM00892">
    <property type="entry name" value="Endonuclease_NS"/>
    <property type="match status" value="1"/>
</dbReference>
<dbReference type="InterPro" id="IPR020821">
    <property type="entry name" value="ENPP1-3/EXOG-like_nuc-like"/>
</dbReference>
<dbReference type="GO" id="GO:0046872">
    <property type="term" value="F:metal ion binding"/>
    <property type="evidence" value="ECO:0007669"/>
    <property type="project" value="UniProtKB-KW"/>
</dbReference>
<dbReference type="InterPro" id="IPR040255">
    <property type="entry name" value="Non-specific_endonuclease"/>
</dbReference>
<evidence type="ECO:0000313" key="18">
    <source>
        <dbReference type="WBParaSite" id="ACRNAN_scaffold7006.g24549.t1"/>
    </source>
</evidence>
<evidence type="ECO:0000256" key="7">
    <source>
        <dbReference type="ARBA" id="ARBA00022801"/>
    </source>
</evidence>
<keyword evidence="17" id="KW-1185">Reference proteome</keyword>
<dbReference type="InterPro" id="IPR044929">
    <property type="entry name" value="DNA/RNA_non-sp_Endonuclease_sf"/>
</dbReference>
<accession>A0A914EC84</accession>
<evidence type="ECO:0000256" key="4">
    <source>
        <dbReference type="ARBA" id="ARBA00022722"/>
    </source>
</evidence>
<reference evidence="18" key="1">
    <citation type="submission" date="2022-11" db="UniProtKB">
        <authorList>
            <consortium name="WormBaseParasite"/>
        </authorList>
    </citation>
    <scope>IDENTIFICATION</scope>
</reference>
<dbReference type="AlphaFoldDB" id="A0A914EC84"/>
<keyword evidence="5 13" id="KW-0479">Metal-binding</keyword>
<evidence type="ECO:0000259" key="16">
    <source>
        <dbReference type="SMART" id="SM00892"/>
    </source>
</evidence>
<keyword evidence="8" id="KW-0460">Magnesium</keyword>
<dbReference type="InterPro" id="IPR018524">
    <property type="entry name" value="DNA/RNA_endonuclease_AS"/>
</dbReference>
<evidence type="ECO:0000256" key="2">
    <source>
        <dbReference type="ARBA" id="ARBA00004173"/>
    </source>
</evidence>
<dbReference type="SMART" id="SM00477">
    <property type="entry name" value="NUC"/>
    <property type="match status" value="1"/>
</dbReference>
<evidence type="ECO:0000256" key="9">
    <source>
        <dbReference type="ARBA" id="ARBA00022946"/>
    </source>
</evidence>
<dbReference type="GO" id="GO:0000014">
    <property type="term" value="F:single-stranded DNA endodeoxyribonuclease activity"/>
    <property type="evidence" value="ECO:0007669"/>
    <property type="project" value="TreeGrafter"/>
</dbReference>
<dbReference type="EC" id="3.1.30.-" evidence="14"/>
<keyword evidence="4 14" id="KW-0540">Nuclease</keyword>
<dbReference type="InterPro" id="IPR001604">
    <property type="entry name" value="Endo_G_ENPP1-like_dom"/>
</dbReference>
<evidence type="ECO:0000256" key="6">
    <source>
        <dbReference type="ARBA" id="ARBA00022759"/>
    </source>
</evidence>
<evidence type="ECO:0000256" key="11">
    <source>
        <dbReference type="ARBA" id="ARBA00023157"/>
    </source>
</evidence>
<dbReference type="GO" id="GO:0005743">
    <property type="term" value="C:mitochondrial inner membrane"/>
    <property type="evidence" value="ECO:0007669"/>
    <property type="project" value="TreeGrafter"/>
</dbReference>
<evidence type="ECO:0000256" key="8">
    <source>
        <dbReference type="ARBA" id="ARBA00022842"/>
    </source>
</evidence>
<organism evidence="17 18">
    <name type="scientific">Acrobeloides nanus</name>
    <dbReference type="NCBI Taxonomy" id="290746"/>
    <lineage>
        <taxon>Eukaryota</taxon>
        <taxon>Metazoa</taxon>
        <taxon>Ecdysozoa</taxon>
        <taxon>Nematoda</taxon>
        <taxon>Chromadorea</taxon>
        <taxon>Rhabditida</taxon>
        <taxon>Tylenchina</taxon>
        <taxon>Cephalobomorpha</taxon>
        <taxon>Cephaloboidea</taxon>
        <taxon>Cephalobidae</taxon>
        <taxon>Acrobeloides</taxon>
    </lineage>
</organism>
<name>A0A914EC84_9BILA</name>
<sequence length="315" mass="36590">MWRNFAIVATASSVSFFLGNSYTEWKENFPLIYRVSKAATALVTPPQPFQQLEPVPRSKDLSSIEEPWAKPSRAKEIMRYGYPGFDNLRTYDDFVLSYDRRTRTAHWVMEHLSPDRMVYDPSVDRSKCEFRADESIHPYFRSLNEDYKRSGYDRGHLSPAGNHRTTQRAMDQTFFLSNMSPQVGKGFNRDKWNDLEKHARRYARRNPNVYICTGPLYLPHAEPDGLYVKYKVIGKSHVAVPTHFFKVVLIETEKDGFELEAFLLPNQEIPNEKPLSDFLVPLDSIERAAGFLIFHQFPKEKLKKINGKKTGGLLW</sequence>
<evidence type="ECO:0000256" key="10">
    <source>
        <dbReference type="ARBA" id="ARBA00023128"/>
    </source>
</evidence>
<dbReference type="WBParaSite" id="ACRNAN_scaffold7006.g24549.t1">
    <property type="protein sequence ID" value="ACRNAN_scaffold7006.g24549.t1"/>
    <property type="gene ID" value="ACRNAN_scaffold7006.g24549"/>
</dbReference>
<feature type="active site" description="Proton acceptor" evidence="12">
    <location>
        <position position="156"/>
    </location>
</feature>
<comment type="subcellular location">
    <subcellularLocation>
        <location evidence="2">Mitochondrion</location>
    </subcellularLocation>
</comment>
<keyword evidence="10" id="KW-0496">Mitochondrion</keyword>
<dbReference type="PANTHER" id="PTHR13966">
    <property type="entry name" value="ENDONUCLEASE RELATED"/>
    <property type="match status" value="1"/>
</dbReference>
<keyword evidence="9" id="KW-0809">Transit peptide</keyword>
<dbReference type="PANTHER" id="PTHR13966:SF5">
    <property type="entry name" value="ENDONUCLEASE G, MITOCHONDRIAL"/>
    <property type="match status" value="1"/>
</dbReference>
<dbReference type="GO" id="GO:0003676">
    <property type="term" value="F:nucleic acid binding"/>
    <property type="evidence" value="ECO:0007669"/>
    <property type="project" value="InterPro"/>
</dbReference>
<comment type="cofactor">
    <cofactor evidence="1 14">
        <name>Mg(2+)</name>
        <dbReference type="ChEBI" id="CHEBI:18420"/>
    </cofactor>
</comment>
<evidence type="ECO:0000256" key="1">
    <source>
        <dbReference type="ARBA" id="ARBA00001946"/>
    </source>
</evidence>